<evidence type="ECO:0000313" key="2">
    <source>
        <dbReference type="Proteomes" id="UP000324222"/>
    </source>
</evidence>
<keyword evidence="2" id="KW-1185">Reference proteome</keyword>
<organism evidence="1 2">
    <name type="scientific">Portunus trituberculatus</name>
    <name type="common">Swimming crab</name>
    <name type="synonym">Neptunus trituberculatus</name>
    <dbReference type="NCBI Taxonomy" id="210409"/>
    <lineage>
        <taxon>Eukaryota</taxon>
        <taxon>Metazoa</taxon>
        <taxon>Ecdysozoa</taxon>
        <taxon>Arthropoda</taxon>
        <taxon>Crustacea</taxon>
        <taxon>Multicrustacea</taxon>
        <taxon>Malacostraca</taxon>
        <taxon>Eumalacostraca</taxon>
        <taxon>Eucarida</taxon>
        <taxon>Decapoda</taxon>
        <taxon>Pleocyemata</taxon>
        <taxon>Brachyura</taxon>
        <taxon>Eubrachyura</taxon>
        <taxon>Portunoidea</taxon>
        <taxon>Portunidae</taxon>
        <taxon>Portuninae</taxon>
        <taxon>Portunus</taxon>
    </lineage>
</organism>
<evidence type="ECO:0000313" key="1">
    <source>
        <dbReference type="EMBL" id="MPC31492.1"/>
    </source>
</evidence>
<proteinExistence type="predicted"/>
<reference evidence="1 2" key="1">
    <citation type="submission" date="2019-05" db="EMBL/GenBank/DDBJ databases">
        <title>Another draft genome of Portunus trituberculatus and its Hox gene families provides insights of decapod evolution.</title>
        <authorList>
            <person name="Jeong J.-H."/>
            <person name="Song I."/>
            <person name="Kim S."/>
            <person name="Choi T."/>
            <person name="Kim D."/>
            <person name="Ryu S."/>
            <person name="Kim W."/>
        </authorList>
    </citation>
    <scope>NUCLEOTIDE SEQUENCE [LARGE SCALE GENOMIC DNA]</scope>
    <source>
        <tissue evidence="1">Muscle</tissue>
    </source>
</reference>
<protein>
    <submittedName>
        <fullName evidence="1">Uncharacterized protein</fullName>
    </submittedName>
</protein>
<gene>
    <name evidence="1" type="ORF">E2C01_024783</name>
</gene>
<name>A0A5B7EBH1_PORTR</name>
<accession>A0A5B7EBH1</accession>
<sequence length="64" mass="7180">MKKDEQAVQDLQHCMKEFSTEPFGKSSPSLRSLQSGLVASPQLVQHFNTAFQDGQDQVETLLNE</sequence>
<dbReference type="AlphaFoldDB" id="A0A5B7EBH1"/>
<dbReference type="EMBL" id="VSRR010002447">
    <property type="protein sequence ID" value="MPC31492.1"/>
    <property type="molecule type" value="Genomic_DNA"/>
</dbReference>
<comment type="caution">
    <text evidence="1">The sequence shown here is derived from an EMBL/GenBank/DDBJ whole genome shotgun (WGS) entry which is preliminary data.</text>
</comment>
<dbReference type="Proteomes" id="UP000324222">
    <property type="component" value="Unassembled WGS sequence"/>
</dbReference>